<evidence type="ECO:0000256" key="5">
    <source>
        <dbReference type="SAM" id="MobiDB-lite"/>
    </source>
</evidence>
<comment type="subcellular location">
    <subcellularLocation>
        <location evidence="2">Secreted</location>
    </subcellularLocation>
</comment>
<dbReference type="PANTHER" id="PTHR38340:SF1">
    <property type="entry name" value="S-LAYER PROTEIN"/>
    <property type="match status" value="1"/>
</dbReference>
<accession>A0ABQ3E8H1</accession>
<organism evidence="7 8">
    <name type="scientific">Pseudovibrio japonicus</name>
    <dbReference type="NCBI Taxonomy" id="366534"/>
    <lineage>
        <taxon>Bacteria</taxon>
        <taxon>Pseudomonadati</taxon>
        <taxon>Pseudomonadota</taxon>
        <taxon>Alphaproteobacteria</taxon>
        <taxon>Hyphomicrobiales</taxon>
        <taxon>Stappiaceae</taxon>
        <taxon>Pseudovibrio</taxon>
    </lineage>
</organism>
<evidence type="ECO:0000256" key="2">
    <source>
        <dbReference type="ARBA" id="ARBA00004613"/>
    </source>
</evidence>
<evidence type="ECO:0000256" key="4">
    <source>
        <dbReference type="ARBA" id="ARBA00022737"/>
    </source>
</evidence>
<sequence length="344" mass="36484">MGNINWPILTYGNYGGPFYTGGEYGGTDTSVPAKDDLDEAYRQHDILYSHEDADLAYIANRQFLDDIDILKFDPESDWNNGELDTAEKAYCDFTFGLFLGLVKLHEEQNNIPPAECWTPMSADELLAEIMGEDVVYDPDSGITLEGGDEANTFIGSELNDTLRGGAGNDTLEGGNGRDVLEGGSGADTLIGGNGGDTLKGGSGKDTLSGGSGEDTLIGGSGSDTLKGGANDDILDGGSGNDTLKGGNGNDILIDGSGSDHLVGGDGDDTFRFSNDGRKDYIDDFELGCDVIDLSAAGVTSFSELKITQDWFWDPVEIQYADETIVVDAGWLILDSFSADDFIFA</sequence>
<dbReference type="Pfam" id="PF00353">
    <property type="entry name" value="HemolysinCabind"/>
    <property type="match status" value="2"/>
</dbReference>
<reference evidence="8" key="1">
    <citation type="journal article" date="2019" name="Int. J. Syst. Evol. Microbiol.">
        <title>The Global Catalogue of Microorganisms (GCM) 10K type strain sequencing project: providing services to taxonomists for standard genome sequencing and annotation.</title>
        <authorList>
            <consortium name="The Broad Institute Genomics Platform"/>
            <consortium name="The Broad Institute Genome Sequencing Center for Infectious Disease"/>
            <person name="Wu L."/>
            <person name="Ma J."/>
        </authorList>
    </citation>
    <scope>NUCLEOTIDE SEQUENCE [LARGE SCALE GENOMIC DNA]</scope>
    <source>
        <strain evidence="8">KCTC 12861</strain>
    </source>
</reference>
<dbReference type="InterPro" id="IPR011049">
    <property type="entry name" value="Serralysin-like_metalloprot_C"/>
</dbReference>
<comment type="cofactor">
    <cofactor evidence="1">
        <name>Ca(2+)</name>
        <dbReference type="ChEBI" id="CHEBI:29108"/>
    </cofactor>
</comment>
<evidence type="ECO:0000313" key="8">
    <source>
        <dbReference type="Proteomes" id="UP000637980"/>
    </source>
</evidence>
<evidence type="ECO:0000256" key="1">
    <source>
        <dbReference type="ARBA" id="ARBA00001913"/>
    </source>
</evidence>
<dbReference type="Gene3D" id="2.150.10.10">
    <property type="entry name" value="Serralysin-like metalloprotease, C-terminal"/>
    <property type="match status" value="2"/>
</dbReference>
<dbReference type="PANTHER" id="PTHR38340">
    <property type="entry name" value="S-LAYER PROTEIN"/>
    <property type="match status" value="1"/>
</dbReference>
<evidence type="ECO:0000259" key="6">
    <source>
        <dbReference type="Pfam" id="PF08548"/>
    </source>
</evidence>
<protein>
    <recommendedName>
        <fullName evidence="6">Peptidase M10 serralysin C-terminal domain-containing protein</fullName>
    </recommendedName>
</protein>
<gene>
    <name evidence="7" type="ORF">GCM10007094_15930</name>
</gene>
<dbReference type="InterPro" id="IPR001343">
    <property type="entry name" value="Hemolysn_Ca-bd"/>
</dbReference>
<dbReference type="InterPro" id="IPR013858">
    <property type="entry name" value="Peptidase_M10B_C"/>
</dbReference>
<dbReference type="EMBL" id="BMXE01000002">
    <property type="protein sequence ID" value="GHB28268.1"/>
    <property type="molecule type" value="Genomic_DNA"/>
</dbReference>
<dbReference type="Proteomes" id="UP000637980">
    <property type="component" value="Unassembled WGS sequence"/>
</dbReference>
<dbReference type="RefSeq" id="WP_209008936.1">
    <property type="nucleotide sequence ID" value="NZ_BMXE01000002.1"/>
</dbReference>
<dbReference type="Gene3D" id="1.20.90.10">
    <property type="entry name" value="Phospholipase A2 domain"/>
    <property type="match status" value="1"/>
</dbReference>
<comment type="caution">
    <text evidence="7">The sequence shown here is derived from an EMBL/GenBank/DDBJ whole genome shotgun (WGS) entry which is preliminary data.</text>
</comment>
<name>A0ABQ3E8H1_9HYPH</name>
<dbReference type="PRINTS" id="PR00313">
    <property type="entry name" value="CABNDNGRPT"/>
</dbReference>
<dbReference type="InterPro" id="IPR018511">
    <property type="entry name" value="Hemolysin-typ_Ca-bd_CS"/>
</dbReference>
<keyword evidence="3" id="KW-0964">Secreted</keyword>
<dbReference type="PROSITE" id="PS00330">
    <property type="entry name" value="HEMOLYSIN_CALCIUM"/>
    <property type="match status" value="6"/>
</dbReference>
<evidence type="ECO:0000256" key="3">
    <source>
        <dbReference type="ARBA" id="ARBA00022525"/>
    </source>
</evidence>
<dbReference type="InterPro" id="IPR050557">
    <property type="entry name" value="RTX_toxin/Mannuronan_C5-epim"/>
</dbReference>
<evidence type="ECO:0000313" key="7">
    <source>
        <dbReference type="EMBL" id="GHB28268.1"/>
    </source>
</evidence>
<dbReference type="InterPro" id="IPR036444">
    <property type="entry name" value="PLipase_A2_dom_sf"/>
</dbReference>
<feature type="domain" description="Peptidase M10 serralysin C-terminal" evidence="6">
    <location>
        <begin position="246"/>
        <end position="311"/>
    </location>
</feature>
<keyword evidence="4" id="KW-0677">Repeat</keyword>
<feature type="region of interest" description="Disordered" evidence="5">
    <location>
        <begin position="164"/>
        <end position="240"/>
    </location>
</feature>
<dbReference type="Pfam" id="PF08548">
    <property type="entry name" value="Peptidase_M10_C"/>
    <property type="match status" value="1"/>
</dbReference>
<feature type="compositionally biased region" description="Gly residues" evidence="5">
    <location>
        <begin position="191"/>
        <end position="203"/>
    </location>
</feature>
<dbReference type="SUPFAM" id="SSF51120">
    <property type="entry name" value="beta-Roll"/>
    <property type="match status" value="1"/>
</dbReference>
<keyword evidence="8" id="KW-1185">Reference proteome</keyword>
<proteinExistence type="predicted"/>